<evidence type="ECO:0000313" key="2">
    <source>
        <dbReference type="Proteomes" id="UP000070529"/>
    </source>
</evidence>
<dbReference type="SUPFAM" id="SSF48452">
    <property type="entry name" value="TPR-like"/>
    <property type="match status" value="1"/>
</dbReference>
<gene>
    <name evidence="1" type="ORF">ATN88_08350</name>
</gene>
<comment type="caution">
    <text evidence="1">The sequence shown here is derived from an EMBL/GenBank/DDBJ whole genome shotgun (WGS) entry which is preliminary data.</text>
</comment>
<dbReference type="AlphaFoldDB" id="A0A135I5C1"/>
<dbReference type="EMBL" id="LNTY01000050">
    <property type="protein sequence ID" value="KXF80648.1"/>
    <property type="molecule type" value="Genomic_DNA"/>
</dbReference>
<evidence type="ECO:0000313" key="1">
    <source>
        <dbReference type="EMBL" id="KXF80648.1"/>
    </source>
</evidence>
<dbReference type="Proteomes" id="UP000070529">
    <property type="component" value="Unassembled WGS sequence"/>
</dbReference>
<keyword evidence="2" id="KW-1185">Reference proteome</keyword>
<name>A0A135I5C1_9GAMM</name>
<dbReference type="RefSeq" id="WP_067419233.1">
    <property type="nucleotide sequence ID" value="NZ_LNTY01000050.1"/>
</dbReference>
<dbReference type="InterPro" id="IPR011990">
    <property type="entry name" value="TPR-like_helical_dom_sf"/>
</dbReference>
<accession>A0A135I5C1</accession>
<reference evidence="1 2" key="1">
    <citation type="submission" date="2015-11" db="EMBL/GenBank/DDBJ databases">
        <title>Genomic Taxonomy of the Vibrionaceae.</title>
        <authorList>
            <person name="Gomez-Gil B."/>
            <person name="Enciso-Ibarra J."/>
        </authorList>
    </citation>
    <scope>NUCLEOTIDE SEQUENCE [LARGE SCALE GENOMIC DNA]</scope>
    <source>
        <strain evidence="1 2">CAIM 912</strain>
    </source>
</reference>
<organism evidence="1 2">
    <name type="scientific">Enterovibrio coralii</name>
    <dbReference type="NCBI Taxonomy" id="294935"/>
    <lineage>
        <taxon>Bacteria</taxon>
        <taxon>Pseudomonadati</taxon>
        <taxon>Pseudomonadota</taxon>
        <taxon>Gammaproteobacteria</taxon>
        <taxon>Vibrionales</taxon>
        <taxon>Vibrionaceae</taxon>
        <taxon>Enterovibrio</taxon>
    </lineage>
</organism>
<proteinExistence type="predicted"/>
<protein>
    <submittedName>
        <fullName evidence="1">Uncharacterized protein</fullName>
    </submittedName>
</protein>
<dbReference type="OrthoDB" id="5918373at2"/>
<dbReference type="STRING" id="294935.ATN88_08350"/>
<sequence>MIIIIEPNIAMNDWMHLLRTGNQFFSSLEYNEAEDSYFDALTLLNNQQESVFSQKEKLFGWLACHHNLSAVYKLDNQLQLARFHLETPLEVIEGYLKTTPPEESFFIELLKAYQTGLNELYLFEKDILETSA</sequence>
<dbReference type="Gene3D" id="1.25.40.10">
    <property type="entry name" value="Tetratricopeptide repeat domain"/>
    <property type="match status" value="1"/>
</dbReference>